<organism evidence="1 2">
    <name type="scientific">Pistacia atlantica</name>
    <dbReference type="NCBI Taxonomy" id="434234"/>
    <lineage>
        <taxon>Eukaryota</taxon>
        <taxon>Viridiplantae</taxon>
        <taxon>Streptophyta</taxon>
        <taxon>Embryophyta</taxon>
        <taxon>Tracheophyta</taxon>
        <taxon>Spermatophyta</taxon>
        <taxon>Magnoliopsida</taxon>
        <taxon>eudicotyledons</taxon>
        <taxon>Gunneridae</taxon>
        <taxon>Pentapetalae</taxon>
        <taxon>rosids</taxon>
        <taxon>malvids</taxon>
        <taxon>Sapindales</taxon>
        <taxon>Anacardiaceae</taxon>
        <taxon>Pistacia</taxon>
    </lineage>
</organism>
<dbReference type="Proteomes" id="UP001164250">
    <property type="component" value="Chromosome 3"/>
</dbReference>
<name>A0ACC1BQF7_9ROSI</name>
<sequence>MVIRDFHIAKREEDIGYYAGFVGSSFMIGRALTSVLWGVVAEHYGRKPIILSGTISVVVLSTLFGLSINFWMAVITRFLLGMPAHNFYHYQAYATEVMRGEQQTLGLSAVSTAWGIGLIMGPAVGGFLAQPEDKYPNIFSKESLFGKFPYFLPCFVISLIALGVTMASCWLLLHK</sequence>
<evidence type="ECO:0000313" key="1">
    <source>
        <dbReference type="EMBL" id="KAJ0101184.1"/>
    </source>
</evidence>
<accession>A0ACC1BQF7</accession>
<dbReference type="EMBL" id="CM047899">
    <property type="protein sequence ID" value="KAJ0101184.1"/>
    <property type="molecule type" value="Genomic_DNA"/>
</dbReference>
<proteinExistence type="predicted"/>
<evidence type="ECO:0000313" key="2">
    <source>
        <dbReference type="Proteomes" id="UP001164250"/>
    </source>
</evidence>
<gene>
    <name evidence="1" type="ORF">Patl1_05572</name>
</gene>
<protein>
    <submittedName>
        <fullName evidence="1">Uncharacterized protein</fullName>
    </submittedName>
</protein>
<keyword evidence="2" id="KW-1185">Reference proteome</keyword>
<comment type="caution">
    <text evidence="1">The sequence shown here is derived from an EMBL/GenBank/DDBJ whole genome shotgun (WGS) entry which is preliminary data.</text>
</comment>
<reference evidence="2" key="1">
    <citation type="journal article" date="2023" name="G3 (Bethesda)">
        <title>Genome assembly and association tests identify interacting loci associated with vigor, precocity, and sex in interspecific pistachio rootstocks.</title>
        <authorList>
            <person name="Palmer W."/>
            <person name="Jacygrad E."/>
            <person name="Sagayaradj S."/>
            <person name="Cavanaugh K."/>
            <person name="Han R."/>
            <person name="Bertier L."/>
            <person name="Beede B."/>
            <person name="Kafkas S."/>
            <person name="Golino D."/>
            <person name="Preece J."/>
            <person name="Michelmore R."/>
        </authorList>
    </citation>
    <scope>NUCLEOTIDE SEQUENCE [LARGE SCALE GENOMIC DNA]</scope>
</reference>